<feature type="transmembrane region" description="Helical" evidence="9">
    <location>
        <begin position="162"/>
        <end position="181"/>
    </location>
</feature>
<feature type="transmembrane region" description="Helical" evidence="9">
    <location>
        <begin position="49"/>
        <end position="70"/>
    </location>
</feature>
<evidence type="ECO:0000259" key="10">
    <source>
        <dbReference type="PROSITE" id="PS50262"/>
    </source>
</evidence>
<sequence>MTTTPVTTFDELYGAFAGSPGDEISSESLSSYSQEFKTQYREYLKIEIIILYTLLISGSLTNLFALFQIAFKNHHKTGSNILLLNLVIVDLFVVLFTIFPQILWCQSISWEVGQIACKLYQTLRNFSLFSSSFMVICISYNRYYLLKEPHIFQKEKQRAYRMLKITYISSFLLSIPQFIIYKVQPQPDHKFNQCVGFTFFTSQWQLRAYNFYTLLGMYLIPLQLIILLYSKIIASLNLDKYVVARMSKSASSEERLSQKTNCMLKTKRKAISTFLAVTISFTVCWTPYAFIVLWQVFSGQDEIINPVFTSLMYMFALLSCTLNPIVNSSHLYRVLFCCKRSGSSCQMVNRLRPLRGRANGSDLKPINCSNDKANILK</sequence>
<dbReference type="HOGENOM" id="CLU_009579_15_0_1"/>
<evidence type="ECO:0000256" key="3">
    <source>
        <dbReference type="ARBA" id="ARBA00022475"/>
    </source>
</evidence>
<dbReference type="OrthoDB" id="6022667at2759"/>
<keyword evidence="7 8" id="KW-0675">Receptor</keyword>
<evidence type="ECO:0000313" key="11">
    <source>
        <dbReference type="EnsemblMetazoa" id="tetur17g00970.1"/>
    </source>
</evidence>
<dbReference type="PANTHER" id="PTHR24241:SF59">
    <property type="entry name" value="ADIPOKINETIC HORMONE RECEPTOR, ISOFORM C"/>
    <property type="match status" value="1"/>
</dbReference>
<dbReference type="EMBL" id="CAEY01000333">
    <property type="status" value="NOT_ANNOTATED_CDS"/>
    <property type="molecule type" value="Genomic_DNA"/>
</dbReference>
<evidence type="ECO:0000256" key="6">
    <source>
        <dbReference type="ARBA" id="ARBA00023136"/>
    </source>
</evidence>
<evidence type="ECO:0000256" key="5">
    <source>
        <dbReference type="ARBA" id="ARBA00022989"/>
    </source>
</evidence>
<evidence type="ECO:0000256" key="9">
    <source>
        <dbReference type="SAM" id="Phobius"/>
    </source>
</evidence>
<dbReference type="InterPro" id="IPR017452">
    <property type="entry name" value="GPCR_Rhodpsn_7TM"/>
</dbReference>
<evidence type="ECO:0000256" key="7">
    <source>
        <dbReference type="ARBA" id="ARBA00023170"/>
    </source>
</evidence>
<dbReference type="Proteomes" id="UP000015104">
    <property type="component" value="Unassembled WGS sequence"/>
</dbReference>
<dbReference type="OMA" id="PINCSND"/>
<feature type="transmembrane region" description="Helical" evidence="9">
    <location>
        <begin position="123"/>
        <end position="141"/>
    </location>
</feature>
<keyword evidence="3" id="KW-1003">Cell membrane</keyword>
<dbReference type="PROSITE" id="PS50262">
    <property type="entry name" value="G_PROTEIN_RECEP_F1_2"/>
    <property type="match status" value="1"/>
</dbReference>
<dbReference type="eggNOG" id="KOG3656">
    <property type="taxonomic scope" value="Eukaryota"/>
</dbReference>
<dbReference type="PROSITE" id="PS00237">
    <property type="entry name" value="G_PROTEIN_RECEP_F1_1"/>
    <property type="match status" value="1"/>
</dbReference>
<dbReference type="PRINTS" id="PR00237">
    <property type="entry name" value="GPCRRHODOPSN"/>
</dbReference>
<comment type="subcellular location">
    <subcellularLocation>
        <location evidence="1">Cell membrane</location>
        <topology evidence="1">Multi-pass membrane protein</topology>
    </subcellularLocation>
</comment>
<feature type="transmembrane region" description="Helical" evidence="9">
    <location>
        <begin position="209"/>
        <end position="230"/>
    </location>
</feature>
<feature type="transmembrane region" description="Helical" evidence="9">
    <location>
        <begin position="273"/>
        <end position="297"/>
    </location>
</feature>
<dbReference type="STRING" id="32264.T1KPM0"/>
<reference evidence="11" key="2">
    <citation type="submission" date="2015-06" db="UniProtKB">
        <authorList>
            <consortium name="EnsemblMetazoa"/>
        </authorList>
    </citation>
    <scope>IDENTIFICATION</scope>
</reference>
<evidence type="ECO:0000256" key="4">
    <source>
        <dbReference type="ARBA" id="ARBA00022692"/>
    </source>
</evidence>
<dbReference type="PANTHER" id="PTHR24241">
    <property type="entry name" value="NEUROPEPTIDE RECEPTOR-RELATED G-PROTEIN COUPLED RECEPTOR"/>
    <property type="match status" value="1"/>
</dbReference>
<feature type="transmembrane region" description="Helical" evidence="9">
    <location>
        <begin position="303"/>
        <end position="326"/>
    </location>
</feature>
<reference evidence="12" key="1">
    <citation type="submission" date="2011-08" db="EMBL/GenBank/DDBJ databases">
        <authorList>
            <person name="Rombauts S."/>
        </authorList>
    </citation>
    <scope>NUCLEOTIDE SEQUENCE</scope>
    <source>
        <strain evidence="12">London</strain>
    </source>
</reference>
<keyword evidence="4 8" id="KW-0812">Transmembrane</keyword>
<name>T1KPM0_TETUR</name>
<dbReference type="GO" id="GO:0005886">
    <property type="term" value="C:plasma membrane"/>
    <property type="evidence" value="ECO:0007669"/>
    <property type="project" value="UniProtKB-SubCell"/>
</dbReference>
<keyword evidence="8" id="KW-0297">G-protein coupled receptor</keyword>
<feature type="domain" description="G-protein coupled receptors family 1 profile" evidence="10">
    <location>
        <begin position="61"/>
        <end position="327"/>
    </location>
</feature>
<accession>T1KPM0</accession>
<dbReference type="SUPFAM" id="SSF81321">
    <property type="entry name" value="Family A G protein-coupled receptor-like"/>
    <property type="match status" value="1"/>
</dbReference>
<dbReference type="AlphaFoldDB" id="T1KPM0"/>
<gene>
    <name evidence="11" type="primary">107366244</name>
</gene>
<keyword evidence="5 9" id="KW-1133">Transmembrane helix</keyword>
<evidence type="ECO:0000256" key="2">
    <source>
        <dbReference type="ARBA" id="ARBA00010663"/>
    </source>
</evidence>
<evidence type="ECO:0000256" key="1">
    <source>
        <dbReference type="ARBA" id="ARBA00004651"/>
    </source>
</evidence>
<dbReference type="GO" id="GO:0032870">
    <property type="term" value="P:cellular response to hormone stimulus"/>
    <property type="evidence" value="ECO:0007669"/>
    <property type="project" value="TreeGrafter"/>
</dbReference>
<organism evidence="11 12">
    <name type="scientific">Tetranychus urticae</name>
    <name type="common">Two-spotted spider mite</name>
    <dbReference type="NCBI Taxonomy" id="32264"/>
    <lineage>
        <taxon>Eukaryota</taxon>
        <taxon>Metazoa</taxon>
        <taxon>Ecdysozoa</taxon>
        <taxon>Arthropoda</taxon>
        <taxon>Chelicerata</taxon>
        <taxon>Arachnida</taxon>
        <taxon>Acari</taxon>
        <taxon>Acariformes</taxon>
        <taxon>Trombidiformes</taxon>
        <taxon>Prostigmata</taxon>
        <taxon>Eleutherengona</taxon>
        <taxon>Raphignathae</taxon>
        <taxon>Tetranychoidea</taxon>
        <taxon>Tetranychidae</taxon>
        <taxon>Tetranychus</taxon>
    </lineage>
</organism>
<dbReference type="EnsemblMetazoa" id="tetur17g00970.1">
    <property type="protein sequence ID" value="tetur17g00970.1"/>
    <property type="gene ID" value="tetur17g00970"/>
</dbReference>
<keyword evidence="8" id="KW-0807">Transducer</keyword>
<dbReference type="GO" id="GO:0042277">
    <property type="term" value="F:peptide binding"/>
    <property type="evidence" value="ECO:0007669"/>
    <property type="project" value="TreeGrafter"/>
</dbReference>
<keyword evidence="12" id="KW-1185">Reference proteome</keyword>
<dbReference type="KEGG" id="tut:107366244"/>
<dbReference type="GO" id="GO:0004930">
    <property type="term" value="F:G protein-coupled receptor activity"/>
    <property type="evidence" value="ECO:0007669"/>
    <property type="project" value="UniProtKB-KW"/>
</dbReference>
<evidence type="ECO:0000313" key="12">
    <source>
        <dbReference type="Proteomes" id="UP000015104"/>
    </source>
</evidence>
<keyword evidence="6 9" id="KW-0472">Membrane</keyword>
<dbReference type="Pfam" id="PF00001">
    <property type="entry name" value="7tm_1"/>
    <property type="match status" value="1"/>
</dbReference>
<protein>
    <recommendedName>
        <fullName evidence="10">G-protein coupled receptors family 1 profile domain-containing protein</fullName>
    </recommendedName>
</protein>
<proteinExistence type="inferred from homology"/>
<feature type="transmembrane region" description="Helical" evidence="9">
    <location>
        <begin position="82"/>
        <end position="103"/>
    </location>
</feature>
<evidence type="ECO:0000256" key="8">
    <source>
        <dbReference type="RuleBase" id="RU000688"/>
    </source>
</evidence>
<dbReference type="InterPro" id="IPR000276">
    <property type="entry name" value="GPCR_Rhodpsn"/>
</dbReference>
<dbReference type="Gene3D" id="1.20.1070.10">
    <property type="entry name" value="Rhodopsin 7-helix transmembrane proteins"/>
    <property type="match status" value="1"/>
</dbReference>
<comment type="similarity">
    <text evidence="2 8">Belongs to the G-protein coupled receptor 1 family.</text>
</comment>